<dbReference type="Pfam" id="PF07655">
    <property type="entry name" value="Secretin_N_2"/>
    <property type="match status" value="1"/>
</dbReference>
<gene>
    <name evidence="7" type="ORF">ACIPEN_02435</name>
</gene>
<feature type="domain" description="Type II/III secretion system secretin-like" evidence="5">
    <location>
        <begin position="425"/>
        <end position="596"/>
    </location>
</feature>
<accession>A0ABW8ETA1</accession>
<name>A0ABW8ETA1_9BURK</name>
<feature type="compositionally biased region" description="Gly residues" evidence="4">
    <location>
        <begin position="258"/>
        <end position="281"/>
    </location>
</feature>
<evidence type="ECO:0000313" key="7">
    <source>
        <dbReference type="EMBL" id="MFJ3044665.1"/>
    </source>
</evidence>
<dbReference type="PROSITE" id="PS51257">
    <property type="entry name" value="PROKAR_LIPOPROTEIN"/>
    <property type="match status" value="1"/>
</dbReference>
<feature type="region of interest" description="Disordered" evidence="4">
    <location>
        <begin position="161"/>
        <end position="191"/>
    </location>
</feature>
<dbReference type="RefSeq" id="WP_402698261.1">
    <property type="nucleotide sequence ID" value="NZ_JBIUZV010000001.1"/>
</dbReference>
<dbReference type="InterPro" id="IPR004846">
    <property type="entry name" value="T2SS/T3SS_dom"/>
</dbReference>
<protein>
    <submittedName>
        <fullName evidence="7">PilN family type IVB pilus formation outer membrane protein</fullName>
    </submittedName>
</protein>
<dbReference type="NCBIfam" id="TIGR02520">
    <property type="entry name" value="pilus_B_mal_scr"/>
    <property type="match status" value="1"/>
</dbReference>
<keyword evidence="8" id="KW-1185">Reference proteome</keyword>
<organism evidence="7 8">
    <name type="scientific">Herbaspirillum chlorophenolicum</name>
    <dbReference type="NCBI Taxonomy" id="211589"/>
    <lineage>
        <taxon>Bacteria</taxon>
        <taxon>Pseudomonadati</taxon>
        <taxon>Pseudomonadota</taxon>
        <taxon>Betaproteobacteria</taxon>
        <taxon>Burkholderiales</taxon>
        <taxon>Oxalobacteraceae</taxon>
        <taxon>Herbaspirillum</taxon>
    </lineage>
</organism>
<feature type="compositionally biased region" description="Polar residues" evidence="4">
    <location>
        <begin position="181"/>
        <end position="191"/>
    </location>
</feature>
<keyword evidence="3" id="KW-0472">Membrane</keyword>
<dbReference type="Proteomes" id="UP001617427">
    <property type="component" value="Unassembled WGS sequence"/>
</dbReference>
<feature type="region of interest" description="Disordered" evidence="4">
    <location>
        <begin position="252"/>
        <end position="289"/>
    </location>
</feature>
<keyword evidence="2" id="KW-0732">Signal</keyword>
<sequence>MRAYSSKLPLLLPLAILIAGCSGLANKLEVKVDEEAERAARLSRDVGRTAPGTVMPSSPLVKHEAGIWLGKTPIKLGQPSLPPIFYEPTTFDRTINSLTELAERITLRSGIPSKVSPDALEVSGGAFRSRGVPGLPGLPGAAGRGAPGMVPGAGPMLPLPAGTPGEGMSSPVQPGRGPAANTGQAQPTFTDMPNGVRIAYNSGSLKGLLDTAAARFGVSWKFSDGVIQFFHTESRNFQISAIPGDSTFSATVTSGATSTGGTGGGSGGGGGGSGGGGGGSSSSGVNANNTQNTQVASKLSVYTGLESAIKVMLSPYGKVLASPATGSITVVDTPDSLERISSYIDGENKSLSRQIAINVTVLSVILRDSDQYGINWTAVYRSLNSKFGISNAYEGATTTGLVSFTAGVPAGGTSKFAGSQAVMQALSEQGRVRRQTTASVVTLNNQPVPVQVARQTTYLQSLQTSLVAQVGSTTSLTPGVVTAGFNMSILPHMLTNGTVMLQFSTDISTLRRIRTIIGTSDSDGKVTSQIESPELDTRNFLQRVAMKSNETLIISGFEQTDDDLGRSGVGEAKNMALGGGFSASTNKEVIVVLITPVAMGPAS</sequence>
<proteinExistence type="predicted"/>
<dbReference type="PANTHER" id="PTHR30332:SF24">
    <property type="entry name" value="SECRETIN GSPD-RELATED"/>
    <property type="match status" value="1"/>
</dbReference>
<dbReference type="PANTHER" id="PTHR30332">
    <property type="entry name" value="PROBABLE GENERAL SECRETION PATHWAY PROTEIN D"/>
    <property type="match status" value="1"/>
</dbReference>
<evidence type="ECO:0000259" key="6">
    <source>
        <dbReference type="Pfam" id="PF07655"/>
    </source>
</evidence>
<dbReference type="Pfam" id="PF00263">
    <property type="entry name" value="Secretin"/>
    <property type="match status" value="1"/>
</dbReference>
<evidence type="ECO:0000259" key="5">
    <source>
        <dbReference type="Pfam" id="PF00263"/>
    </source>
</evidence>
<dbReference type="InterPro" id="IPR013359">
    <property type="entry name" value="Pilus_4B_PilN"/>
</dbReference>
<evidence type="ECO:0000256" key="1">
    <source>
        <dbReference type="ARBA" id="ARBA00004370"/>
    </source>
</evidence>
<feature type="domain" description="Secretin N-terminal" evidence="6">
    <location>
        <begin position="235"/>
        <end position="325"/>
    </location>
</feature>
<dbReference type="InterPro" id="IPR050810">
    <property type="entry name" value="Bact_Secretion_Sys_Channel"/>
</dbReference>
<evidence type="ECO:0000256" key="2">
    <source>
        <dbReference type="ARBA" id="ARBA00022729"/>
    </source>
</evidence>
<evidence type="ECO:0000313" key="8">
    <source>
        <dbReference type="Proteomes" id="UP001617427"/>
    </source>
</evidence>
<evidence type="ECO:0000256" key="4">
    <source>
        <dbReference type="SAM" id="MobiDB-lite"/>
    </source>
</evidence>
<dbReference type="InterPro" id="IPR011514">
    <property type="entry name" value="Secretin_N_2"/>
</dbReference>
<dbReference type="EMBL" id="JBIUZV010000001">
    <property type="protein sequence ID" value="MFJ3044665.1"/>
    <property type="molecule type" value="Genomic_DNA"/>
</dbReference>
<evidence type="ECO:0000256" key="3">
    <source>
        <dbReference type="ARBA" id="ARBA00023136"/>
    </source>
</evidence>
<reference evidence="7 8" key="1">
    <citation type="submission" date="2024-10" db="EMBL/GenBank/DDBJ databases">
        <title>The Natural Products Discovery Center: Release of the First 8490 Sequenced Strains for Exploring Actinobacteria Biosynthetic Diversity.</title>
        <authorList>
            <person name="Kalkreuter E."/>
            <person name="Kautsar S.A."/>
            <person name="Yang D."/>
            <person name="Bader C.D."/>
            <person name="Teijaro C.N."/>
            <person name="Fluegel L."/>
            <person name="Davis C.M."/>
            <person name="Simpson J.R."/>
            <person name="Lauterbach L."/>
            <person name="Steele A.D."/>
            <person name="Gui C."/>
            <person name="Meng S."/>
            <person name="Li G."/>
            <person name="Viehrig K."/>
            <person name="Ye F."/>
            <person name="Su P."/>
            <person name="Kiefer A.F."/>
            <person name="Nichols A."/>
            <person name="Cepeda A.J."/>
            <person name="Yan W."/>
            <person name="Fan B."/>
            <person name="Jiang Y."/>
            <person name="Adhikari A."/>
            <person name="Zheng C.-J."/>
            <person name="Schuster L."/>
            <person name="Cowan T.M."/>
            <person name="Smanski M.J."/>
            <person name="Chevrette M.G."/>
            <person name="De Carvalho L.P.S."/>
            <person name="Shen B."/>
        </authorList>
    </citation>
    <scope>NUCLEOTIDE SEQUENCE [LARGE SCALE GENOMIC DNA]</scope>
    <source>
        <strain evidence="7 8">NPDC087045</strain>
    </source>
</reference>
<comment type="subcellular location">
    <subcellularLocation>
        <location evidence="1">Membrane</location>
    </subcellularLocation>
</comment>
<comment type="caution">
    <text evidence="7">The sequence shown here is derived from an EMBL/GenBank/DDBJ whole genome shotgun (WGS) entry which is preliminary data.</text>
</comment>